<keyword evidence="3" id="KW-0677">Repeat</keyword>
<feature type="domain" description="PPIase FKBP-type" evidence="9">
    <location>
        <begin position="79"/>
        <end position="176"/>
    </location>
</feature>
<reference evidence="10 11" key="1">
    <citation type="journal article" date="2014" name="Genome Biol. Evol.">
        <title>The secreted proteins of Achlya hypogyna and Thraustotheca clavata identify the ancestral oomycete secretome and reveal gene acquisitions by horizontal gene transfer.</title>
        <authorList>
            <person name="Misner I."/>
            <person name="Blouin N."/>
            <person name="Leonard G."/>
            <person name="Richards T.A."/>
            <person name="Lane C.E."/>
        </authorList>
    </citation>
    <scope>NUCLEOTIDE SEQUENCE [LARGE SCALE GENOMIC DNA]</scope>
    <source>
        <strain evidence="10 11">ATCC 48635</strain>
    </source>
</reference>
<evidence type="ECO:0000259" key="9">
    <source>
        <dbReference type="PROSITE" id="PS50059"/>
    </source>
</evidence>
<evidence type="ECO:0000313" key="11">
    <source>
        <dbReference type="Proteomes" id="UP000243579"/>
    </source>
</evidence>
<proteinExistence type="predicted"/>
<evidence type="ECO:0000313" key="10">
    <source>
        <dbReference type="EMBL" id="OQR91632.1"/>
    </source>
</evidence>
<dbReference type="SUPFAM" id="SSF48452">
    <property type="entry name" value="TPR-like"/>
    <property type="match status" value="1"/>
</dbReference>
<feature type="region of interest" description="Disordered" evidence="8">
    <location>
        <begin position="186"/>
        <end position="212"/>
    </location>
</feature>
<dbReference type="Gene3D" id="1.25.40.10">
    <property type="entry name" value="Tetratricopeptide repeat domain"/>
    <property type="match status" value="1"/>
</dbReference>
<dbReference type="InterPro" id="IPR019734">
    <property type="entry name" value="TPR_rpt"/>
</dbReference>
<dbReference type="InterPro" id="IPR050754">
    <property type="entry name" value="FKBP4/5/8-like"/>
</dbReference>
<feature type="region of interest" description="Disordered" evidence="8">
    <location>
        <begin position="404"/>
        <end position="428"/>
    </location>
</feature>
<comment type="catalytic activity">
    <reaction evidence="1 7">
        <text>[protein]-peptidylproline (omega=180) = [protein]-peptidylproline (omega=0)</text>
        <dbReference type="Rhea" id="RHEA:16237"/>
        <dbReference type="Rhea" id="RHEA-COMP:10747"/>
        <dbReference type="Rhea" id="RHEA-COMP:10748"/>
        <dbReference type="ChEBI" id="CHEBI:83833"/>
        <dbReference type="ChEBI" id="CHEBI:83834"/>
        <dbReference type="EC" id="5.2.1.8"/>
    </reaction>
</comment>
<keyword evidence="4" id="KW-0802">TPR repeat</keyword>
<keyword evidence="5 7" id="KW-0697">Rotamase</keyword>
<dbReference type="InterPro" id="IPR046357">
    <property type="entry name" value="PPIase_dom_sf"/>
</dbReference>
<dbReference type="InterPro" id="IPR011990">
    <property type="entry name" value="TPR-like_helical_dom_sf"/>
</dbReference>
<dbReference type="EMBL" id="JNBR01000513">
    <property type="protein sequence ID" value="OQR91632.1"/>
    <property type="molecule type" value="Genomic_DNA"/>
</dbReference>
<dbReference type="Gene3D" id="3.10.50.40">
    <property type="match status" value="1"/>
</dbReference>
<accession>A0A1V9Z149</accession>
<dbReference type="Pfam" id="PF00254">
    <property type="entry name" value="FKBP_C"/>
    <property type="match status" value="1"/>
</dbReference>
<evidence type="ECO:0000256" key="6">
    <source>
        <dbReference type="ARBA" id="ARBA00023235"/>
    </source>
</evidence>
<dbReference type="InterPro" id="IPR001179">
    <property type="entry name" value="PPIase_FKBP_dom"/>
</dbReference>
<dbReference type="AlphaFoldDB" id="A0A1V9Z149"/>
<evidence type="ECO:0000256" key="7">
    <source>
        <dbReference type="PROSITE-ProRule" id="PRU00277"/>
    </source>
</evidence>
<evidence type="ECO:0000256" key="2">
    <source>
        <dbReference type="ARBA" id="ARBA00013194"/>
    </source>
</evidence>
<dbReference type="PROSITE" id="PS50059">
    <property type="entry name" value="FKBP_PPIASE"/>
    <property type="match status" value="1"/>
</dbReference>
<protein>
    <recommendedName>
        <fullName evidence="2 7">peptidylprolyl isomerase</fullName>
        <ecNumber evidence="2 7">5.2.1.8</ecNumber>
    </recommendedName>
</protein>
<dbReference type="GO" id="GO:0003755">
    <property type="term" value="F:peptidyl-prolyl cis-trans isomerase activity"/>
    <property type="evidence" value="ECO:0007669"/>
    <property type="project" value="UniProtKB-KW"/>
</dbReference>
<name>A0A1V9Z149_ACHHY</name>
<evidence type="ECO:0000256" key="1">
    <source>
        <dbReference type="ARBA" id="ARBA00000971"/>
    </source>
</evidence>
<feature type="compositionally biased region" description="Basic and acidic residues" evidence="8">
    <location>
        <begin position="404"/>
        <end position="416"/>
    </location>
</feature>
<sequence>MADAYEHCKVCGGWGVDLVTNVERICAHCARETKAFFDPDTCEFCQDGYVDISPKADGGVLKKIVKDVPSPDGKFIEEGCPAFIQYVGRLDDGSIFETTRDVVDGKNAGGTDDPFEFHLGRGKVIAGLDIAVATMNIGEIARFIIKPEYGYGVQGLAPKVEPNEVLDYEIELLRYNKALPKFPSQAELAESRKRQDAEDRKMLEENPPPTVDERLASSNEYKELGNEAVKAGDYAAAQKHYDTGFVHIFYGKDEWEVLVSAEDKARINAHKVPLYLNRALCKVKLGKWDDAEWDCDKAIELAPDNVKGHFRRGLVFTGKLRDELAKEERKEFWVIDKADKFLAEAEKSLATAAALVGDKLDGGLTKANIELKRAKIQLQQYVRKYHEAEKKLYKEKIMDRMVADNKRKQASEQRKEEEEEFADMPSLE</sequence>
<dbReference type="OrthoDB" id="433738at2759"/>
<keyword evidence="6 7" id="KW-0413">Isomerase</keyword>
<dbReference type="SUPFAM" id="SSF54534">
    <property type="entry name" value="FKBP-like"/>
    <property type="match status" value="1"/>
</dbReference>
<evidence type="ECO:0000256" key="5">
    <source>
        <dbReference type="ARBA" id="ARBA00023110"/>
    </source>
</evidence>
<dbReference type="PANTHER" id="PTHR46512:SF9">
    <property type="entry name" value="PEPTIDYLPROLYL ISOMERASE"/>
    <property type="match status" value="1"/>
</dbReference>
<comment type="caution">
    <text evidence="10">The sequence shown here is derived from an EMBL/GenBank/DDBJ whole genome shotgun (WGS) entry which is preliminary data.</text>
</comment>
<dbReference type="PANTHER" id="PTHR46512">
    <property type="entry name" value="PEPTIDYLPROLYL ISOMERASE"/>
    <property type="match status" value="1"/>
</dbReference>
<organism evidence="10 11">
    <name type="scientific">Achlya hypogyna</name>
    <name type="common">Oomycete</name>
    <name type="synonym">Protoachlya hypogyna</name>
    <dbReference type="NCBI Taxonomy" id="1202772"/>
    <lineage>
        <taxon>Eukaryota</taxon>
        <taxon>Sar</taxon>
        <taxon>Stramenopiles</taxon>
        <taxon>Oomycota</taxon>
        <taxon>Saprolegniomycetes</taxon>
        <taxon>Saprolegniales</taxon>
        <taxon>Achlyaceae</taxon>
        <taxon>Achlya</taxon>
    </lineage>
</organism>
<gene>
    <name evidence="10" type="ORF">ACHHYP_04519</name>
</gene>
<dbReference type="EC" id="5.2.1.8" evidence="2 7"/>
<dbReference type="STRING" id="1202772.A0A1V9Z149"/>
<evidence type="ECO:0000256" key="3">
    <source>
        <dbReference type="ARBA" id="ARBA00022737"/>
    </source>
</evidence>
<dbReference type="SMART" id="SM00028">
    <property type="entry name" value="TPR"/>
    <property type="match status" value="1"/>
</dbReference>
<evidence type="ECO:0000256" key="8">
    <source>
        <dbReference type="SAM" id="MobiDB-lite"/>
    </source>
</evidence>
<evidence type="ECO:0000256" key="4">
    <source>
        <dbReference type="ARBA" id="ARBA00022803"/>
    </source>
</evidence>
<keyword evidence="11" id="KW-1185">Reference proteome</keyword>
<feature type="compositionally biased region" description="Basic and acidic residues" evidence="8">
    <location>
        <begin position="189"/>
        <end position="204"/>
    </location>
</feature>
<dbReference type="Proteomes" id="UP000243579">
    <property type="component" value="Unassembled WGS sequence"/>
</dbReference>